<dbReference type="PANTHER" id="PTHR43630:SF1">
    <property type="entry name" value="POLY-BETA-1,6-N-ACETYL-D-GLUCOSAMINE SYNTHASE"/>
    <property type="match status" value="1"/>
</dbReference>
<dbReference type="EMBL" id="LT629774">
    <property type="protein sequence ID" value="SDS25144.1"/>
    <property type="molecule type" value="Genomic_DNA"/>
</dbReference>
<feature type="transmembrane region" description="Helical" evidence="4">
    <location>
        <begin position="316"/>
        <end position="333"/>
    </location>
</feature>
<gene>
    <name evidence="6" type="ORF">SAMN04489797_1193</name>
</gene>
<sequence>MLTYVVVFIIIAYLCIIGLLCYGFDLVDNFKLRDIPPKTKFSVIIPFRNEANNLPNLLDSILKLEYPKSMFEIILVDDDSEDNSVAVINSIVLKNSFKFANVDLQIIKNIRISNSPKKDAITAAVSVSKYNWIVTTDADCSLPKYWLDAFDECIQLKKTDSIVAPVTYHGKMTFLNRFQTLDMLSLQGATIGSFGIKKPILCNGANFCYRKELFYTVKGFNDNNTIASGDDIFLLEKFIAHDAKKVQYLKSKNAIVTTNPAYGLSALIHQRLRWASKTSENKNRYTKGTGFVVFFGNLTCLGLLPAIYFNSIALDIAVALYSIKFSIDFLLLFKTTRFFKQENLLLSYIFLSIIYPIFNVSIVFLTFFKSYEWKNRTFKA</sequence>
<dbReference type="InterPro" id="IPR029044">
    <property type="entry name" value="Nucleotide-diphossugar_trans"/>
</dbReference>
<dbReference type="SUPFAM" id="SSF53448">
    <property type="entry name" value="Nucleotide-diphospho-sugar transferases"/>
    <property type="match status" value="1"/>
</dbReference>
<name>A0A1H1QNY6_9FLAO</name>
<evidence type="ECO:0000256" key="3">
    <source>
        <dbReference type="ARBA" id="ARBA00022679"/>
    </source>
</evidence>
<accession>A0A1H1QNY6</accession>
<dbReference type="PANTHER" id="PTHR43630">
    <property type="entry name" value="POLY-BETA-1,6-N-ACETYL-D-GLUCOSAMINE SYNTHASE"/>
    <property type="match status" value="1"/>
</dbReference>
<keyword evidence="4" id="KW-0812">Transmembrane</keyword>
<organism evidence="6 7">
    <name type="scientific">Winogradskyella sediminis</name>
    <dbReference type="NCBI Taxonomy" id="1382466"/>
    <lineage>
        <taxon>Bacteria</taxon>
        <taxon>Pseudomonadati</taxon>
        <taxon>Bacteroidota</taxon>
        <taxon>Flavobacteriia</taxon>
        <taxon>Flavobacteriales</taxon>
        <taxon>Flavobacteriaceae</taxon>
        <taxon>Winogradskyella</taxon>
    </lineage>
</organism>
<dbReference type="Pfam" id="PF00535">
    <property type="entry name" value="Glycos_transf_2"/>
    <property type="match status" value="1"/>
</dbReference>
<feature type="transmembrane region" description="Helical" evidence="4">
    <location>
        <begin position="6"/>
        <end position="24"/>
    </location>
</feature>
<evidence type="ECO:0000313" key="6">
    <source>
        <dbReference type="EMBL" id="SDS25144.1"/>
    </source>
</evidence>
<dbReference type="Gene3D" id="3.90.550.10">
    <property type="entry name" value="Spore Coat Polysaccharide Biosynthesis Protein SpsA, Chain A"/>
    <property type="match status" value="1"/>
</dbReference>
<dbReference type="AlphaFoldDB" id="A0A1H1QNY6"/>
<evidence type="ECO:0000256" key="2">
    <source>
        <dbReference type="ARBA" id="ARBA00022676"/>
    </source>
</evidence>
<protein>
    <submittedName>
        <fullName evidence="6">Glycosyltransferase, catalytic subunit of cellulose synthase and poly-beta-1,6-N-acetylglucosamine synthase</fullName>
    </submittedName>
</protein>
<comment type="similarity">
    <text evidence="1">Belongs to the glycosyltransferase 2 family.</text>
</comment>
<evidence type="ECO:0000313" key="7">
    <source>
        <dbReference type="Proteomes" id="UP000198963"/>
    </source>
</evidence>
<keyword evidence="4" id="KW-0472">Membrane</keyword>
<reference evidence="6 7" key="1">
    <citation type="submission" date="2016-10" db="EMBL/GenBank/DDBJ databases">
        <authorList>
            <person name="Varghese N."/>
            <person name="Submissions S."/>
        </authorList>
    </citation>
    <scope>NUCLEOTIDE SEQUENCE [LARGE SCALE GENOMIC DNA]</scope>
    <source>
        <strain evidence="6 7">RHA_55</strain>
    </source>
</reference>
<proteinExistence type="inferred from homology"/>
<dbReference type="STRING" id="1249933.SAMN04489797_1193"/>
<feature type="domain" description="Glycosyltransferase 2-like" evidence="5">
    <location>
        <begin position="42"/>
        <end position="213"/>
    </location>
</feature>
<evidence type="ECO:0000256" key="1">
    <source>
        <dbReference type="ARBA" id="ARBA00006739"/>
    </source>
</evidence>
<dbReference type="InterPro" id="IPR001173">
    <property type="entry name" value="Glyco_trans_2-like"/>
</dbReference>
<evidence type="ECO:0000259" key="5">
    <source>
        <dbReference type="Pfam" id="PF00535"/>
    </source>
</evidence>
<keyword evidence="7" id="KW-1185">Reference proteome</keyword>
<evidence type="ECO:0000256" key="4">
    <source>
        <dbReference type="SAM" id="Phobius"/>
    </source>
</evidence>
<dbReference type="CDD" id="cd04192">
    <property type="entry name" value="GT_2_like_e"/>
    <property type="match status" value="1"/>
</dbReference>
<dbReference type="GO" id="GO:0016757">
    <property type="term" value="F:glycosyltransferase activity"/>
    <property type="evidence" value="ECO:0007669"/>
    <property type="project" value="UniProtKB-KW"/>
</dbReference>
<keyword evidence="4" id="KW-1133">Transmembrane helix</keyword>
<feature type="transmembrane region" description="Helical" evidence="4">
    <location>
        <begin position="291"/>
        <end position="310"/>
    </location>
</feature>
<dbReference type="RefSeq" id="WP_092445206.1">
    <property type="nucleotide sequence ID" value="NZ_LT629774.1"/>
</dbReference>
<feature type="transmembrane region" description="Helical" evidence="4">
    <location>
        <begin position="345"/>
        <end position="368"/>
    </location>
</feature>
<keyword evidence="2" id="KW-0328">Glycosyltransferase</keyword>
<keyword evidence="3 6" id="KW-0808">Transferase</keyword>
<dbReference type="Proteomes" id="UP000198963">
    <property type="component" value="Chromosome I"/>
</dbReference>